<evidence type="ECO:0000256" key="1">
    <source>
        <dbReference type="PROSITE-ProRule" id="PRU00023"/>
    </source>
</evidence>
<dbReference type="SMART" id="SM00248">
    <property type="entry name" value="ANK"/>
    <property type="match status" value="6"/>
</dbReference>
<dbReference type="Gene3D" id="1.25.40.10">
    <property type="entry name" value="Tetratricopeptide repeat domain"/>
    <property type="match status" value="1"/>
</dbReference>
<dbReference type="SUPFAM" id="SSF48452">
    <property type="entry name" value="TPR-like"/>
    <property type="match status" value="1"/>
</dbReference>
<feature type="repeat" description="ANK" evidence="1">
    <location>
        <begin position="204"/>
        <end position="233"/>
    </location>
</feature>
<dbReference type="PRINTS" id="PR01415">
    <property type="entry name" value="ANKYRIN"/>
</dbReference>
<name>A0A368QNB0_SETIT</name>
<dbReference type="InterPro" id="IPR002110">
    <property type="entry name" value="Ankyrin_rpt"/>
</dbReference>
<feature type="repeat" description="ANK" evidence="1">
    <location>
        <begin position="37"/>
        <end position="70"/>
    </location>
</feature>
<keyword evidence="1" id="KW-0040">ANK repeat</keyword>
<sequence length="397" mass="42871">MALNPCGIAIQAAFDGNLRLLKKMAGKVDLREVSDRNGGNVLHFAAAKGRVDVCAFLVEESGLDVNSTTAQGETPVAHAAIAGKVDVLRYLLDRGGDPAMPDSMGATPLHDAADHDAFAARLLLSRGVDVDPIDFRGTPLHLAAGKAHDQVVKVLLEHCADPNRVFNSVFSPLMLACCECSLECVKLLVEAGADVNFRNPYVPTALTKAAAAGLTGIVKFLLEAGANPNISDELGKNAIIYAAEGGLGDVVEILFPWTKSIVFLPDWSVDGIINAMKCFKSIYVLADAKLRGNEAFAKGDYRAAIYLYDVAMSRDPFDATLFANRSLCWLRLRDGNRALLDAQLCKNIRPRWSKAWYRAVHAFAEALKLDPASDEIKKSLREAIETASTTSSEEQKP</sequence>
<dbReference type="InterPro" id="IPR036770">
    <property type="entry name" value="Ankyrin_rpt-contain_sf"/>
</dbReference>
<dbReference type="Gene3D" id="1.25.40.20">
    <property type="entry name" value="Ankyrin repeat-containing domain"/>
    <property type="match status" value="3"/>
</dbReference>
<dbReference type="PANTHER" id="PTHR46224">
    <property type="entry name" value="ANKYRIN REPEAT FAMILY PROTEIN"/>
    <property type="match status" value="1"/>
</dbReference>
<dbReference type="STRING" id="4555.A0A368QNB0"/>
<accession>A0A368QNB0</accession>
<dbReference type="PANTHER" id="PTHR46224:SF57">
    <property type="entry name" value="ANKYRIN-LIKE PROTEIN"/>
    <property type="match status" value="1"/>
</dbReference>
<dbReference type="InterPro" id="IPR051616">
    <property type="entry name" value="Cul2-RING_E3_ligase_SR"/>
</dbReference>
<dbReference type="Pfam" id="PF00023">
    <property type="entry name" value="Ank"/>
    <property type="match status" value="2"/>
</dbReference>
<dbReference type="InterPro" id="IPR011990">
    <property type="entry name" value="TPR-like_helical_dom_sf"/>
</dbReference>
<dbReference type="PROSITE" id="PS50088">
    <property type="entry name" value="ANK_REPEAT"/>
    <property type="match status" value="5"/>
</dbReference>
<proteinExistence type="predicted"/>
<gene>
    <name evidence="2" type="ORF">SETIT_3G378500v2</name>
</gene>
<dbReference type="Pfam" id="PF12796">
    <property type="entry name" value="Ank_2"/>
    <property type="match status" value="2"/>
</dbReference>
<organism evidence="2">
    <name type="scientific">Setaria italica</name>
    <name type="common">Foxtail millet</name>
    <name type="synonym">Panicum italicum</name>
    <dbReference type="NCBI Taxonomy" id="4555"/>
    <lineage>
        <taxon>Eukaryota</taxon>
        <taxon>Viridiplantae</taxon>
        <taxon>Streptophyta</taxon>
        <taxon>Embryophyta</taxon>
        <taxon>Tracheophyta</taxon>
        <taxon>Spermatophyta</taxon>
        <taxon>Magnoliopsida</taxon>
        <taxon>Liliopsida</taxon>
        <taxon>Poales</taxon>
        <taxon>Poaceae</taxon>
        <taxon>PACMAD clade</taxon>
        <taxon>Panicoideae</taxon>
        <taxon>Panicodae</taxon>
        <taxon>Paniceae</taxon>
        <taxon>Cenchrinae</taxon>
        <taxon>Setaria</taxon>
    </lineage>
</organism>
<protein>
    <submittedName>
        <fullName evidence="2">Uncharacterized protein</fullName>
    </submittedName>
</protein>
<reference evidence="2" key="2">
    <citation type="submission" date="2015-07" db="EMBL/GenBank/DDBJ databases">
        <authorList>
            <person name="Noorani M."/>
        </authorList>
    </citation>
    <scope>NUCLEOTIDE SEQUENCE</scope>
    <source>
        <strain evidence="2">Yugu1</strain>
    </source>
</reference>
<feature type="repeat" description="ANK" evidence="1">
    <location>
        <begin position="135"/>
        <end position="167"/>
    </location>
</feature>
<feature type="repeat" description="ANK" evidence="1">
    <location>
        <begin position="168"/>
        <end position="200"/>
    </location>
</feature>
<dbReference type="OrthoDB" id="590877at2759"/>
<reference evidence="2" key="1">
    <citation type="journal article" date="2012" name="Nat. Biotechnol.">
        <title>Reference genome sequence of the model plant Setaria.</title>
        <authorList>
            <person name="Bennetzen J.L."/>
            <person name="Schmutz J."/>
            <person name="Wang H."/>
            <person name="Percifield R."/>
            <person name="Hawkins J."/>
            <person name="Pontaroli A.C."/>
            <person name="Estep M."/>
            <person name="Feng L."/>
            <person name="Vaughn J.N."/>
            <person name="Grimwood J."/>
            <person name="Jenkins J."/>
            <person name="Barry K."/>
            <person name="Lindquist E."/>
            <person name="Hellsten U."/>
            <person name="Deshpande S."/>
            <person name="Wang X."/>
            <person name="Wu X."/>
            <person name="Mitros T."/>
            <person name="Triplett J."/>
            <person name="Yang X."/>
            <person name="Ye C.Y."/>
            <person name="Mauro-Herrera M."/>
            <person name="Wang L."/>
            <person name="Li P."/>
            <person name="Sharma M."/>
            <person name="Sharma R."/>
            <person name="Ronald P.C."/>
            <person name="Panaud O."/>
            <person name="Kellogg E.A."/>
            <person name="Brutnell T.P."/>
            <person name="Doust A.N."/>
            <person name="Tuskan G.A."/>
            <person name="Rokhsar D."/>
            <person name="Devos K.M."/>
        </authorList>
    </citation>
    <scope>NUCLEOTIDE SEQUENCE [LARGE SCALE GENOMIC DNA]</scope>
    <source>
        <strain evidence="2">Yugu1</strain>
    </source>
</reference>
<dbReference type="EMBL" id="CM003530">
    <property type="protein sequence ID" value="RCV19372.1"/>
    <property type="molecule type" value="Genomic_DNA"/>
</dbReference>
<feature type="repeat" description="ANK" evidence="1">
    <location>
        <begin position="71"/>
        <end position="103"/>
    </location>
</feature>
<evidence type="ECO:0000313" key="2">
    <source>
        <dbReference type="EMBL" id="RCV19372.1"/>
    </source>
</evidence>
<dbReference type="PROSITE" id="PS50297">
    <property type="entry name" value="ANK_REP_REGION"/>
    <property type="match status" value="4"/>
</dbReference>
<dbReference type="SUPFAM" id="SSF48403">
    <property type="entry name" value="Ankyrin repeat"/>
    <property type="match status" value="1"/>
</dbReference>
<dbReference type="AlphaFoldDB" id="A0A368QNB0"/>